<dbReference type="InterPro" id="IPR023408">
    <property type="entry name" value="MscS_beta-dom_sf"/>
</dbReference>
<feature type="region of interest" description="Disordered" evidence="7">
    <location>
        <begin position="697"/>
        <end position="734"/>
    </location>
</feature>
<name>A0A4Y9XVZ2_9APHY</name>
<dbReference type="STRING" id="34475.A0A4Y9XVZ2"/>
<dbReference type="GO" id="GO:0005509">
    <property type="term" value="F:calcium ion binding"/>
    <property type="evidence" value="ECO:0007669"/>
    <property type="project" value="InterPro"/>
</dbReference>
<feature type="compositionally biased region" description="Polar residues" evidence="7">
    <location>
        <begin position="724"/>
        <end position="734"/>
    </location>
</feature>
<keyword evidence="5 6" id="KW-0472">Membrane</keyword>
<proteinExistence type="inferred from homology"/>
<dbReference type="PANTHER" id="PTHR31323">
    <property type="entry name" value="MECHANOSENSITIVE ION CHANNEL PROTEIN MSY2"/>
    <property type="match status" value="1"/>
</dbReference>
<dbReference type="GO" id="GO:0005789">
    <property type="term" value="C:endoplasmic reticulum membrane"/>
    <property type="evidence" value="ECO:0007669"/>
    <property type="project" value="UniProtKB-SubCell"/>
</dbReference>
<accession>A0A4Y9XVZ2</accession>
<evidence type="ECO:0000313" key="10">
    <source>
        <dbReference type="EMBL" id="TFY53938.1"/>
    </source>
</evidence>
<dbReference type="Proteomes" id="UP000298390">
    <property type="component" value="Unassembled WGS sequence"/>
</dbReference>
<dbReference type="InterPro" id="IPR010920">
    <property type="entry name" value="LSM_dom_sf"/>
</dbReference>
<evidence type="ECO:0000256" key="4">
    <source>
        <dbReference type="ARBA" id="ARBA00022989"/>
    </source>
</evidence>
<organism evidence="10 11">
    <name type="scientific">Rhodofomes roseus</name>
    <dbReference type="NCBI Taxonomy" id="34475"/>
    <lineage>
        <taxon>Eukaryota</taxon>
        <taxon>Fungi</taxon>
        <taxon>Dikarya</taxon>
        <taxon>Basidiomycota</taxon>
        <taxon>Agaricomycotina</taxon>
        <taxon>Agaricomycetes</taxon>
        <taxon>Polyporales</taxon>
        <taxon>Rhodofomes</taxon>
    </lineage>
</organism>
<keyword evidence="3 8" id="KW-0812">Transmembrane</keyword>
<evidence type="ECO:0000256" key="5">
    <source>
        <dbReference type="ARBA" id="ARBA00023136"/>
    </source>
</evidence>
<gene>
    <name evidence="10" type="ORF">EVJ58_g9159</name>
</gene>
<dbReference type="AlphaFoldDB" id="A0A4Y9XVZ2"/>
<evidence type="ECO:0000256" key="7">
    <source>
        <dbReference type="SAM" id="MobiDB-lite"/>
    </source>
</evidence>
<keyword evidence="4 8" id="KW-1133">Transmembrane helix</keyword>
<sequence length="802" mass="89806">MSPGAGLSRIPQDDPLDSRPGSPSTLAQSTHRHRHYDSGENTPSYPLLPSHRDRMWSEDKNRTLDGNMNREPKQHDFGSYPNSEPGHGYPGMHQRTETNDTLHQDNRRSGSWDLLGGIRRLEHSYVEFDPRRASQAHLVYAEGDMPKNAFVKFYNYLLNVSIITRWLIYIIPVLGLLWIPGILSFTAYPNATVWGVRLLWWSIWLSVIWVGWWGARAVTLVLPYIARHTIGVVAVGARRYIDWLQPLGRYIALFAWSLAVWVSFNPLINTRKESTATSGDSQALSTTAKIFFAILESALILLAEKVADPQKFAVRVLVTLYRHSSDMPWRSDTLRDEHGDGSHHPRKRGRLLKRALHGVKVAATTTTTALGNAVVKTAVESANKSRMLARRLFYSFVKPGAHSLVVSDIARFFPTPEDADAAFALFDKDMNGDATRDEVEIACMECHREQLSIEHSMRDLDSAVGRLDNILMTVYLFIVVLLLAVAFEAQLLTLATTTGTFILSLSWLVGSSFVETLTSIVFLFVKHPYDVGDRIAVDQIEYTVKEIRLLSTIMLDNGGTCVQAPHSLLNTKFVMNMRRSPQMSEMFTFDVAYATTFEQIEKLRELMLAFVKSERRDFQPSFDVSIADFPDQEKMTLTTDIKYKSNWQQGALKVTRRNKWMTALKTALGQAEVYGPKGPPDPPPAVERVTLVPWEKIDAEDHKADEEAETKERAEGKRSGAGTGTSPTPQETAAMQMPQQWTLSDHDAIIMDDSRDVFDQDTMVGSTLAPPEATHYADSAGGNALAAVALIHRGDRAAGDAK</sequence>
<feature type="transmembrane region" description="Helical" evidence="8">
    <location>
        <begin position="501"/>
        <end position="525"/>
    </location>
</feature>
<dbReference type="GO" id="GO:0006874">
    <property type="term" value="P:intracellular calcium ion homeostasis"/>
    <property type="evidence" value="ECO:0007669"/>
    <property type="project" value="TreeGrafter"/>
</dbReference>
<feature type="transmembrane region" description="Helical" evidence="8">
    <location>
        <begin position="474"/>
        <end position="495"/>
    </location>
</feature>
<feature type="transmembrane region" description="Helical" evidence="8">
    <location>
        <begin position="247"/>
        <end position="264"/>
    </location>
</feature>
<protein>
    <recommendedName>
        <fullName evidence="6">Mechanosensitive ion channel protein</fullName>
    </recommendedName>
</protein>
<feature type="compositionally biased region" description="Basic and acidic residues" evidence="7">
    <location>
        <begin position="697"/>
        <end position="718"/>
    </location>
</feature>
<feature type="compositionally biased region" description="Basic and acidic residues" evidence="7">
    <location>
        <begin position="50"/>
        <end position="76"/>
    </location>
</feature>
<dbReference type="InterPro" id="IPR016688">
    <property type="entry name" value="MscS-like_plants/fungi"/>
</dbReference>
<keyword evidence="6" id="KW-0256">Endoplasmic reticulum</keyword>
<dbReference type="SUPFAM" id="SSF50182">
    <property type="entry name" value="Sm-like ribonucleoproteins"/>
    <property type="match status" value="1"/>
</dbReference>
<dbReference type="InterPro" id="IPR002048">
    <property type="entry name" value="EF_hand_dom"/>
</dbReference>
<evidence type="ECO:0000256" key="6">
    <source>
        <dbReference type="PIRNR" id="PIRNR017209"/>
    </source>
</evidence>
<dbReference type="InterPro" id="IPR058650">
    <property type="entry name" value="Msy1/2-like"/>
</dbReference>
<comment type="subcellular location">
    <subcellularLocation>
        <location evidence="1">Endomembrane system</location>
        <topology evidence="1">Multi-pass membrane protein</topology>
    </subcellularLocation>
    <subcellularLocation>
        <location evidence="6">Endoplasmic reticulum membrane</location>
    </subcellularLocation>
</comment>
<dbReference type="Pfam" id="PF00924">
    <property type="entry name" value="MS_channel_2nd"/>
    <property type="match status" value="1"/>
</dbReference>
<dbReference type="PANTHER" id="PTHR31323:SF15">
    <property type="entry name" value="MECHANOSENSITIVE ION CHANNEL PROTEIN MSY1"/>
    <property type="match status" value="1"/>
</dbReference>
<reference evidence="10 11" key="1">
    <citation type="submission" date="2019-01" db="EMBL/GenBank/DDBJ databases">
        <title>Genome sequencing of the rare red list fungi Fomitopsis rosea.</title>
        <authorList>
            <person name="Buettner E."/>
            <person name="Kellner H."/>
        </authorList>
    </citation>
    <scope>NUCLEOTIDE SEQUENCE [LARGE SCALE GENOMIC DNA]</scope>
    <source>
        <strain evidence="10 11">DSM 105464</strain>
    </source>
</reference>
<dbReference type="Gene3D" id="2.30.30.60">
    <property type="match status" value="1"/>
</dbReference>
<evidence type="ECO:0000256" key="8">
    <source>
        <dbReference type="SAM" id="Phobius"/>
    </source>
</evidence>
<dbReference type="PROSITE" id="PS50222">
    <property type="entry name" value="EF_HAND_2"/>
    <property type="match status" value="1"/>
</dbReference>
<evidence type="ECO:0000313" key="11">
    <source>
        <dbReference type="Proteomes" id="UP000298390"/>
    </source>
</evidence>
<evidence type="ECO:0000256" key="3">
    <source>
        <dbReference type="ARBA" id="ARBA00022692"/>
    </source>
</evidence>
<dbReference type="Pfam" id="PF25886">
    <property type="entry name" value="Msy1"/>
    <property type="match status" value="1"/>
</dbReference>
<evidence type="ECO:0000259" key="9">
    <source>
        <dbReference type="PROSITE" id="PS50222"/>
    </source>
</evidence>
<comment type="similarity">
    <text evidence="2 6">Belongs to the MscS (TC 1.A.23) family.</text>
</comment>
<feature type="domain" description="EF-hand" evidence="9">
    <location>
        <begin position="414"/>
        <end position="449"/>
    </location>
</feature>
<feature type="region of interest" description="Disordered" evidence="7">
    <location>
        <begin position="1"/>
        <end position="108"/>
    </location>
</feature>
<feature type="compositionally biased region" description="Basic and acidic residues" evidence="7">
    <location>
        <begin position="94"/>
        <end position="108"/>
    </location>
</feature>
<dbReference type="EMBL" id="SEKV01000757">
    <property type="protein sequence ID" value="TFY53938.1"/>
    <property type="molecule type" value="Genomic_DNA"/>
</dbReference>
<feature type="transmembrane region" description="Helical" evidence="8">
    <location>
        <begin position="200"/>
        <end position="226"/>
    </location>
</feature>
<evidence type="ECO:0000256" key="2">
    <source>
        <dbReference type="ARBA" id="ARBA00008017"/>
    </source>
</evidence>
<dbReference type="InterPro" id="IPR006685">
    <property type="entry name" value="MscS_channel_2nd"/>
</dbReference>
<comment type="caution">
    <text evidence="10">The sequence shown here is derived from an EMBL/GenBank/DDBJ whole genome shotgun (WGS) entry which is preliminary data.</text>
</comment>
<feature type="transmembrane region" description="Helical" evidence="8">
    <location>
        <begin position="166"/>
        <end position="188"/>
    </location>
</feature>
<evidence type="ECO:0000256" key="1">
    <source>
        <dbReference type="ARBA" id="ARBA00004127"/>
    </source>
</evidence>
<dbReference type="GO" id="GO:0005262">
    <property type="term" value="F:calcium channel activity"/>
    <property type="evidence" value="ECO:0007669"/>
    <property type="project" value="TreeGrafter"/>
</dbReference>
<dbReference type="PIRSF" id="PIRSF017209">
    <property type="entry name" value="Memb_At2g17000_prd"/>
    <property type="match status" value="1"/>
</dbReference>
<feature type="transmembrane region" description="Helical" evidence="8">
    <location>
        <begin position="284"/>
        <end position="303"/>
    </location>
</feature>